<gene>
    <name evidence="2" type="ORF">BCR32DRAFT_195301</name>
</gene>
<dbReference type="Gene3D" id="3.60.21.10">
    <property type="match status" value="1"/>
</dbReference>
<dbReference type="Proteomes" id="UP000193944">
    <property type="component" value="Unassembled WGS sequence"/>
</dbReference>
<name>A0A1Y1XPA1_9FUNG</name>
<feature type="non-terminal residue" evidence="2">
    <location>
        <position position="1"/>
    </location>
</feature>
<dbReference type="PANTHER" id="PTHR46546">
    <property type="entry name" value="SHEWANELLA-LIKE PROTEIN PHOSPHATASE 1"/>
    <property type="match status" value="1"/>
</dbReference>
<feature type="domain" description="Calcineurin-like phosphoesterase" evidence="1">
    <location>
        <begin position="1"/>
        <end position="224"/>
    </location>
</feature>
<dbReference type="STRING" id="1754192.A0A1Y1XPA1"/>
<reference evidence="2 3" key="2">
    <citation type="submission" date="2016-08" db="EMBL/GenBank/DDBJ databases">
        <title>Pervasive Adenine N6-methylation of Active Genes in Fungi.</title>
        <authorList>
            <consortium name="DOE Joint Genome Institute"/>
            <person name="Mondo S.J."/>
            <person name="Dannebaum R.O."/>
            <person name="Kuo R.C."/>
            <person name="Labutti K."/>
            <person name="Haridas S."/>
            <person name="Kuo A."/>
            <person name="Salamov A."/>
            <person name="Ahrendt S.R."/>
            <person name="Lipzen A."/>
            <person name="Sullivan W."/>
            <person name="Andreopoulos W.B."/>
            <person name="Clum A."/>
            <person name="Lindquist E."/>
            <person name="Daum C."/>
            <person name="Ramamoorthy G.K."/>
            <person name="Gryganskyi A."/>
            <person name="Culley D."/>
            <person name="Magnuson J.K."/>
            <person name="James T.Y."/>
            <person name="O'Malley M.A."/>
            <person name="Stajich J.E."/>
            <person name="Spatafora J.W."/>
            <person name="Visel A."/>
            <person name="Grigoriev I.V."/>
        </authorList>
    </citation>
    <scope>NUCLEOTIDE SEQUENCE [LARGE SCALE GENOMIC DNA]</scope>
    <source>
        <strain evidence="2 3">S4</strain>
    </source>
</reference>
<evidence type="ECO:0000313" key="2">
    <source>
        <dbReference type="EMBL" id="ORX87562.1"/>
    </source>
</evidence>
<accession>A0A1Y1XPA1</accession>
<dbReference type="SUPFAM" id="SSF56300">
    <property type="entry name" value="Metallo-dependent phosphatases"/>
    <property type="match status" value="1"/>
</dbReference>
<dbReference type="AlphaFoldDB" id="A0A1Y1XPA1"/>
<sequence length="262" mass="29577">VGDIHGDYDRLIKILRHAKLIDRRNNWIGKDSILIQVGDLIDRADDTIKIFDILMKLRDQAKEVGGIVNVLIGNHELMALQGNYVFASIGDFDSFGGLENREKEFSLEGKYGEFIRKQMNVSMIIDDTIFCHSGISSNFLEQGIDYLNDYAHDLFTNIPPFDELYDSVVLQGKNHPIYTDPLVEMSGPLWSSGFVSNAESKACPEIEKVLNMTNTKRMVIGHTVQNYGQIKTRCDNKLIIIDIGISSCIGGYYGYLEILNNE</sequence>
<dbReference type="EMBL" id="MCFG01000007">
    <property type="protein sequence ID" value="ORX87562.1"/>
    <property type="molecule type" value="Genomic_DNA"/>
</dbReference>
<dbReference type="OrthoDB" id="5976022at2759"/>
<protein>
    <submittedName>
        <fullName evidence="2">Metallo-dependent phosphatase</fullName>
    </submittedName>
</protein>
<evidence type="ECO:0000313" key="3">
    <source>
        <dbReference type="Proteomes" id="UP000193944"/>
    </source>
</evidence>
<dbReference type="Pfam" id="PF00149">
    <property type="entry name" value="Metallophos"/>
    <property type="match status" value="1"/>
</dbReference>
<feature type="non-terminal residue" evidence="2">
    <location>
        <position position="262"/>
    </location>
</feature>
<keyword evidence="3" id="KW-1185">Reference proteome</keyword>
<evidence type="ECO:0000259" key="1">
    <source>
        <dbReference type="Pfam" id="PF00149"/>
    </source>
</evidence>
<dbReference type="InterPro" id="IPR004843">
    <property type="entry name" value="Calcineurin-like_PHP"/>
</dbReference>
<proteinExistence type="predicted"/>
<reference evidence="2 3" key="1">
    <citation type="submission" date="2016-08" db="EMBL/GenBank/DDBJ databases">
        <title>A Parts List for Fungal Cellulosomes Revealed by Comparative Genomics.</title>
        <authorList>
            <consortium name="DOE Joint Genome Institute"/>
            <person name="Haitjema C.H."/>
            <person name="Gilmore S.P."/>
            <person name="Henske J.K."/>
            <person name="Solomon K.V."/>
            <person name="De Groot R."/>
            <person name="Kuo A."/>
            <person name="Mondo S.J."/>
            <person name="Salamov A.A."/>
            <person name="Labutti K."/>
            <person name="Zhao Z."/>
            <person name="Chiniquy J."/>
            <person name="Barry K."/>
            <person name="Brewer H.M."/>
            <person name="Purvine S.O."/>
            <person name="Wright A.T."/>
            <person name="Boxma B."/>
            <person name="Van Alen T."/>
            <person name="Hackstein J.H."/>
            <person name="Baker S.E."/>
            <person name="Grigoriev I.V."/>
            <person name="O'Malley M.A."/>
        </authorList>
    </citation>
    <scope>NUCLEOTIDE SEQUENCE [LARGE SCALE GENOMIC DNA]</scope>
    <source>
        <strain evidence="2 3">S4</strain>
    </source>
</reference>
<organism evidence="2 3">
    <name type="scientific">Anaeromyces robustus</name>
    <dbReference type="NCBI Taxonomy" id="1754192"/>
    <lineage>
        <taxon>Eukaryota</taxon>
        <taxon>Fungi</taxon>
        <taxon>Fungi incertae sedis</taxon>
        <taxon>Chytridiomycota</taxon>
        <taxon>Chytridiomycota incertae sedis</taxon>
        <taxon>Neocallimastigomycetes</taxon>
        <taxon>Neocallimastigales</taxon>
        <taxon>Neocallimastigaceae</taxon>
        <taxon>Anaeromyces</taxon>
    </lineage>
</organism>
<dbReference type="InterPro" id="IPR029052">
    <property type="entry name" value="Metallo-depent_PP-like"/>
</dbReference>
<dbReference type="PANTHER" id="PTHR46546:SF4">
    <property type="entry name" value="SHEWANELLA-LIKE PROTEIN PHOSPHATASE 1"/>
    <property type="match status" value="1"/>
</dbReference>
<comment type="caution">
    <text evidence="2">The sequence shown here is derived from an EMBL/GenBank/DDBJ whole genome shotgun (WGS) entry which is preliminary data.</text>
</comment>
<dbReference type="GO" id="GO:0016787">
    <property type="term" value="F:hydrolase activity"/>
    <property type="evidence" value="ECO:0007669"/>
    <property type="project" value="InterPro"/>
</dbReference>